<sequence>MLKFNYYSDNLTLFKKNTTTSGVFVYIFKFYSKKMYIKHKTKLNISKISPLKTTLNIKLYFFKKIKTLIFLK</sequence>
<accession>A0AAJ4W5V0</accession>
<dbReference type="Proteomes" id="UP000183496">
    <property type="component" value="Unassembled WGS sequence"/>
</dbReference>
<keyword evidence="2" id="KW-1185">Reference proteome</keyword>
<comment type="caution">
    <text evidence="1">The sequence shown here is derived from an EMBL/GenBank/DDBJ whole genome shotgun (WGS) entry which is preliminary data.</text>
</comment>
<organism evidence="1 2">
    <name type="scientific">Myroides profundi</name>
    <dbReference type="NCBI Taxonomy" id="480520"/>
    <lineage>
        <taxon>Bacteria</taxon>
        <taxon>Pseudomonadati</taxon>
        <taxon>Bacteroidota</taxon>
        <taxon>Flavobacteriia</taxon>
        <taxon>Flavobacteriales</taxon>
        <taxon>Flavobacteriaceae</taxon>
        <taxon>Myroides</taxon>
    </lineage>
</organism>
<dbReference type="EMBL" id="FOFY01000013">
    <property type="protein sequence ID" value="SER34195.1"/>
    <property type="molecule type" value="Genomic_DNA"/>
</dbReference>
<evidence type="ECO:0000313" key="1">
    <source>
        <dbReference type="EMBL" id="SER34195.1"/>
    </source>
</evidence>
<proteinExistence type="predicted"/>
<dbReference type="AlphaFoldDB" id="A0AAJ4W5V0"/>
<reference evidence="1 2" key="1">
    <citation type="submission" date="2016-10" db="EMBL/GenBank/DDBJ databases">
        <authorList>
            <person name="Varghese N."/>
            <person name="Submissions S."/>
        </authorList>
    </citation>
    <scope>NUCLEOTIDE SEQUENCE [LARGE SCALE GENOMIC DNA]</scope>
    <source>
        <strain evidence="2">DSM 19823 / KCTC 23066 / CCTCC M 208030 / D25</strain>
    </source>
</reference>
<name>A0AAJ4W5V0_MYRPR</name>
<gene>
    <name evidence="1" type="ORF">SAMN04488089_113104</name>
</gene>
<protein>
    <submittedName>
        <fullName evidence="1">Uncharacterized protein</fullName>
    </submittedName>
</protein>
<evidence type="ECO:0000313" key="2">
    <source>
        <dbReference type="Proteomes" id="UP000183496"/>
    </source>
</evidence>